<dbReference type="EMBL" id="BIMW01000109">
    <property type="protein sequence ID" value="GCE94854.1"/>
    <property type="molecule type" value="Genomic_DNA"/>
</dbReference>
<dbReference type="Gene3D" id="2.60.120.380">
    <property type="match status" value="1"/>
</dbReference>
<gene>
    <name evidence="1" type="ORF">NIES46_29140</name>
</gene>
<reference evidence="1 2" key="1">
    <citation type="journal article" date="2019" name="J Genomics">
        <title>The Draft Genome of a Hydrogen-producing Cyanobacterium, Arthrospira platensis NIES-46.</title>
        <authorList>
            <person name="Suzuki S."/>
            <person name="Yamaguchi H."/>
            <person name="Kawachi M."/>
        </authorList>
    </citation>
    <scope>NUCLEOTIDE SEQUENCE [LARGE SCALE GENOMIC DNA]</scope>
    <source>
        <strain evidence="1 2">NIES-46</strain>
    </source>
</reference>
<dbReference type="GeneID" id="301683732"/>
<dbReference type="RefSeq" id="WP_006618044.1">
    <property type="nucleotide sequence ID" value="NZ_BIMW01000109.1"/>
</dbReference>
<evidence type="ECO:0000313" key="1">
    <source>
        <dbReference type="EMBL" id="GCE94854.1"/>
    </source>
</evidence>
<sequence length="212" mass="23431">MQYPILSLPESGQIRKNIGQPTLYIFSANKGEKVNLIVWAGTLQAELYSPSGRELAFVSSGRWQGNMPETGIYRVMIYPRIDSTNCAIEVQIERPSPEPQTEPQPDPINHKLSQYRSLPDRPIVIRSGEYNGSVGFTLSAHSIQPLTIRCRQGQMMKVTGFGVELAIASPHGKILETGTQNISTRLPENGVYRILAIGGELPLDTLVSVDVR</sequence>
<organism evidence="1 2">
    <name type="scientific">Limnospira platensis NIES-46</name>
    <dbReference type="NCBI Taxonomy" id="1236695"/>
    <lineage>
        <taxon>Bacteria</taxon>
        <taxon>Bacillati</taxon>
        <taxon>Cyanobacteriota</taxon>
        <taxon>Cyanophyceae</taxon>
        <taxon>Oscillatoriophycideae</taxon>
        <taxon>Oscillatoriales</taxon>
        <taxon>Sirenicapillariaceae</taxon>
        <taxon>Limnospira</taxon>
    </lineage>
</organism>
<evidence type="ECO:0000313" key="2">
    <source>
        <dbReference type="Proteomes" id="UP000326169"/>
    </source>
</evidence>
<proteinExistence type="predicted"/>
<keyword evidence="2" id="KW-1185">Reference proteome</keyword>
<name>A0A5M3T5U9_LIMPL</name>
<comment type="caution">
    <text evidence="1">The sequence shown here is derived from an EMBL/GenBank/DDBJ whole genome shotgun (WGS) entry which is preliminary data.</text>
</comment>
<dbReference type="Proteomes" id="UP000326169">
    <property type="component" value="Unassembled WGS sequence"/>
</dbReference>
<protein>
    <submittedName>
        <fullName evidence="1">Uncharacterized protein</fullName>
    </submittedName>
</protein>
<accession>A0A5M3T5U9</accession>